<dbReference type="PANTHER" id="PTHR34130">
    <property type="entry name" value="OS08G0243800 PROTEIN"/>
    <property type="match status" value="1"/>
</dbReference>
<reference evidence="2 3" key="1">
    <citation type="submission" date="2024-01" db="EMBL/GenBank/DDBJ databases">
        <authorList>
            <person name="Waweru B."/>
        </authorList>
    </citation>
    <scope>NUCLEOTIDE SEQUENCE [LARGE SCALE GENOMIC DNA]</scope>
</reference>
<proteinExistence type="predicted"/>
<feature type="compositionally biased region" description="Low complexity" evidence="1">
    <location>
        <begin position="109"/>
        <end position="122"/>
    </location>
</feature>
<sequence length="255" mass="27927">MISAKEFNPEAAQENTGLQNFGDAEETFSFCNLSLNNCDSACRDNHSKQDRQDFFQFPTEELASTASTAYSSDSIIFCGKVIPYKGEQVVAEEEQKMEIADEPKENTNKSMLPSKLSHSSSKSTERAAARSNASPRKTKQEKSTDHKDCENTDKGHASRKLSADKSDSSMRKESNLSSSMSSGRHSNRLGVGKLPTEMDLSDTKTRQSKRSSPPARMFSPETESGQKGKSSKGKREKGLCGLCRGKSSVDCTPPV</sequence>
<protein>
    <submittedName>
        <fullName evidence="2">Uncharacterized protein</fullName>
    </submittedName>
</protein>
<keyword evidence="3" id="KW-1185">Reference proteome</keyword>
<feature type="region of interest" description="Disordered" evidence="1">
    <location>
        <begin position="97"/>
        <end position="255"/>
    </location>
</feature>
<accession>A0AAV1QY02</accession>
<gene>
    <name evidence="2" type="ORF">DCAF_LOCUS3194</name>
</gene>
<dbReference type="AlphaFoldDB" id="A0AAV1QY02"/>
<dbReference type="Proteomes" id="UP001314170">
    <property type="component" value="Unassembled WGS sequence"/>
</dbReference>
<evidence type="ECO:0000313" key="2">
    <source>
        <dbReference type="EMBL" id="CAK7325514.1"/>
    </source>
</evidence>
<dbReference type="PANTHER" id="PTHR34130:SF5">
    <property type="entry name" value="OS08G0243800 PROTEIN"/>
    <property type="match status" value="1"/>
</dbReference>
<name>A0AAV1QY02_9ROSI</name>
<comment type="caution">
    <text evidence="2">The sequence shown here is derived from an EMBL/GenBank/DDBJ whole genome shotgun (WGS) entry which is preliminary data.</text>
</comment>
<feature type="compositionally biased region" description="Low complexity" evidence="1">
    <location>
        <begin position="175"/>
        <end position="184"/>
    </location>
</feature>
<evidence type="ECO:0000313" key="3">
    <source>
        <dbReference type="Proteomes" id="UP001314170"/>
    </source>
</evidence>
<feature type="compositionally biased region" description="Basic and acidic residues" evidence="1">
    <location>
        <begin position="138"/>
        <end position="174"/>
    </location>
</feature>
<evidence type="ECO:0000256" key="1">
    <source>
        <dbReference type="SAM" id="MobiDB-lite"/>
    </source>
</evidence>
<organism evidence="2 3">
    <name type="scientific">Dovyalis caffra</name>
    <dbReference type="NCBI Taxonomy" id="77055"/>
    <lineage>
        <taxon>Eukaryota</taxon>
        <taxon>Viridiplantae</taxon>
        <taxon>Streptophyta</taxon>
        <taxon>Embryophyta</taxon>
        <taxon>Tracheophyta</taxon>
        <taxon>Spermatophyta</taxon>
        <taxon>Magnoliopsida</taxon>
        <taxon>eudicotyledons</taxon>
        <taxon>Gunneridae</taxon>
        <taxon>Pentapetalae</taxon>
        <taxon>rosids</taxon>
        <taxon>fabids</taxon>
        <taxon>Malpighiales</taxon>
        <taxon>Salicaceae</taxon>
        <taxon>Flacourtieae</taxon>
        <taxon>Dovyalis</taxon>
    </lineage>
</organism>
<dbReference type="EMBL" id="CAWUPB010000850">
    <property type="protein sequence ID" value="CAK7325514.1"/>
    <property type="molecule type" value="Genomic_DNA"/>
</dbReference>
<feature type="compositionally biased region" description="Basic and acidic residues" evidence="1">
    <location>
        <begin position="97"/>
        <end position="107"/>
    </location>
</feature>